<evidence type="ECO:0000256" key="4">
    <source>
        <dbReference type="ARBA" id="ARBA00022548"/>
    </source>
</evidence>
<dbReference type="Pfam" id="PF16414">
    <property type="entry name" value="NPC1_N"/>
    <property type="match status" value="1"/>
</dbReference>
<evidence type="ECO:0000256" key="1">
    <source>
        <dbReference type="ARBA" id="ARBA00004127"/>
    </source>
</evidence>
<evidence type="ECO:0000256" key="10">
    <source>
        <dbReference type="ARBA" id="ARBA00023136"/>
    </source>
</evidence>
<keyword evidence="20" id="KW-1185">Reference proteome</keyword>
<keyword evidence="8" id="KW-0445">Lipid transport</keyword>
<keyword evidence="7 16" id="KW-1133">Transmembrane helix</keyword>
<reference evidence="19" key="1">
    <citation type="submission" date="2023-07" db="EMBL/GenBank/DDBJ databases">
        <title>Chromosome-level genome assembly of Artemia franciscana.</title>
        <authorList>
            <person name="Jo E."/>
        </authorList>
    </citation>
    <scope>NUCLEOTIDE SEQUENCE</scope>
    <source>
        <tissue evidence="19">Whole body</tissue>
    </source>
</reference>
<feature type="transmembrane region" description="Helical" evidence="16">
    <location>
        <begin position="1383"/>
        <end position="1401"/>
    </location>
</feature>
<dbReference type="Pfam" id="PF22314">
    <property type="entry name" value="NPC1_MLD"/>
    <property type="match status" value="1"/>
</dbReference>
<dbReference type="PANTHER" id="PTHR45727">
    <property type="entry name" value="NPC INTRACELLULAR CHOLESTEROL TRANSPORTER 1"/>
    <property type="match status" value="1"/>
</dbReference>
<protein>
    <recommendedName>
        <fullName evidence="18">SSD domain-containing protein</fullName>
    </recommendedName>
</protein>
<dbReference type="PROSITE" id="PS50156">
    <property type="entry name" value="SSD"/>
    <property type="match status" value="1"/>
</dbReference>
<dbReference type="GO" id="GO:0005886">
    <property type="term" value="C:plasma membrane"/>
    <property type="evidence" value="ECO:0007669"/>
    <property type="project" value="TreeGrafter"/>
</dbReference>
<feature type="transmembrane region" description="Helical" evidence="16">
    <location>
        <begin position="1312"/>
        <end position="1332"/>
    </location>
</feature>
<dbReference type="GO" id="GO:0015918">
    <property type="term" value="P:sterol transport"/>
    <property type="evidence" value="ECO:0007669"/>
    <property type="project" value="TreeGrafter"/>
</dbReference>
<keyword evidence="13" id="KW-0325">Glycoprotein</keyword>
<evidence type="ECO:0000313" key="19">
    <source>
        <dbReference type="EMBL" id="KAK2718815.1"/>
    </source>
</evidence>
<organism evidence="19 20">
    <name type="scientific">Artemia franciscana</name>
    <name type="common">Brine shrimp</name>
    <name type="synonym">Artemia sanfranciscana</name>
    <dbReference type="NCBI Taxonomy" id="6661"/>
    <lineage>
        <taxon>Eukaryota</taxon>
        <taxon>Metazoa</taxon>
        <taxon>Ecdysozoa</taxon>
        <taxon>Arthropoda</taxon>
        <taxon>Crustacea</taxon>
        <taxon>Branchiopoda</taxon>
        <taxon>Anostraca</taxon>
        <taxon>Artemiidae</taxon>
        <taxon>Artemia</taxon>
    </lineage>
</organism>
<feature type="chain" id="PRO_5041729621" description="SSD domain-containing protein" evidence="17">
    <location>
        <begin position="21"/>
        <end position="1476"/>
    </location>
</feature>
<dbReference type="InterPro" id="IPR004765">
    <property type="entry name" value="NPC1-like"/>
</dbReference>
<dbReference type="InterPro" id="IPR032190">
    <property type="entry name" value="NPC1_N"/>
</dbReference>
<dbReference type="Proteomes" id="UP001187531">
    <property type="component" value="Unassembled WGS sequence"/>
</dbReference>
<feature type="signal peptide" evidence="17">
    <location>
        <begin position="1"/>
        <end position="20"/>
    </location>
</feature>
<dbReference type="PANTHER" id="PTHR45727:SF2">
    <property type="entry name" value="NPC INTRACELLULAR CHOLESTEROL TRANSPORTER 1"/>
    <property type="match status" value="1"/>
</dbReference>
<feature type="transmembrane region" description="Helical" evidence="16">
    <location>
        <begin position="1344"/>
        <end position="1363"/>
    </location>
</feature>
<evidence type="ECO:0000256" key="2">
    <source>
        <dbReference type="ARBA" id="ARBA00005585"/>
    </source>
</evidence>
<feature type="domain" description="SSD" evidence="18">
    <location>
        <begin position="801"/>
        <end position="966"/>
    </location>
</feature>
<evidence type="ECO:0000256" key="7">
    <source>
        <dbReference type="ARBA" id="ARBA00022989"/>
    </source>
</evidence>
<dbReference type="GO" id="GO:0008203">
    <property type="term" value="P:cholesterol metabolic process"/>
    <property type="evidence" value="ECO:0007669"/>
    <property type="project" value="UniProtKB-KW"/>
</dbReference>
<dbReference type="GO" id="GO:0012505">
    <property type="term" value="C:endomembrane system"/>
    <property type="evidence" value="ECO:0007669"/>
    <property type="project" value="UniProtKB-SubCell"/>
</dbReference>
<feature type="transmembrane region" description="Helical" evidence="16">
    <location>
        <begin position="1413"/>
        <end position="1436"/>
    </location>
</feature>
<evidence type="ECO:0000259" key="18">
    <source>
        <dbReference type="PROSITE" id="PS50156"/>
    </source>
</evidence>
<dbReference type="Pfam" id="PF12349">
    <property type="entry name" value="Sterol-sensing"/>
    <property type="match status" value="1"/>
</dbReference>
<keyword evidence="5 16" id="KW-0812">Transmembrane</keyword>
<keyword evidence="14" id="KW-0753">Steroid metabolism</keyword>
<dbReference type="InterPro" id="IPR053958">
    <property type="entry name" value="HMGCR/SNAP/NPC1-like_SSD"/>
</dbReference>
<dbReference type="GO" id="GO:0030299">
    <property type="term" value="P:intestinal cholesterol absorption"/>
    <property type="evidence" value="ECO:0007669"/>
    <property type="project" value="TreeGrafter"/>
</dbReference>
<dbReference type="FunFam" id="1.20.1640.10:FF:000008">
    <property type="entry name" value="NPC intracellular cholesterol transporter 1"/>
    <property type="match status" value="1"/>
</dbReference>
<accession>A0AA88LEP9</accession>
<comment type="catalytic activity">
    <reaction evidence="15">
        <text>cholesterol(in) = cholesterol(out)</text>
        <dbReference type="Rhea" id="RHEA:39747"/>
        <dbReference type="ChEBI" id="CHEBI:16113"/>
    </reaction>
</comment>
<dbReference type="InterPro" id="IPR053956">
    <property type="entry name" value="NPC1_MLD"/>
</dbReference>
<name>A0AA88LEP9_ARTSF</name>
<evidence type="ECO:0000256" key="14">
    <source>
        <dbReference type="ARBA" id="ARBA00023221"/>
    </source>
</evidence>
<feature type="transmembrane region" description="Helical" evidence="16">
    <location>
        <begin position="942"/>
        <end position="966"/>
    </location>
</feature>
<comment type="similarity">
    <text evidence="2">Belongs to the patched family.</text>
</comment>
<dbReference type="SUPFAM" id="SSF82866">
    <property type="entry name" value="Multidrug efflux transporter AcrB transmembrane domain"/>
    <property type="match status" value="2"/>
</dbReference>
<evidence type="ECO:0000256" key="6">
    <source>
        <dbReference type="ARBA" id="ARBA00022729"/>
    </source>
</evidence>
<feature type="transmembrane region" description="Helical" evidence="16">
    <location>
        <begin position="835"/>
        <end position="859"/>
    </location>
</feature>
<evidence type="ECO:0000256" key="8">
    <source>
        <dbReference type="ARBA" id="ARBA00023055"/>
    </source>
</evidence>
<evidence type="ECO:0000313" key="20">
    <source>
        <dbReference type="Proteomes" id="UP001187531"/>
    </source>
</evidence>
<keyword evidence="11" id="KW-1015">Disulfide bond</keyword>
<comment type="subcellular location">
    <subcellularLocation>
        <location evidence="1">Endomembrane system</location>
        <topology evidence="1">Multi-pass membrane protein</topology>
    </subcellularLocation>
</comment>
<evidence type="ECO:0000256" key="15">
    <source>
        <dbReference type="ARBA" id="ARBA00034049"/>
    </source>
</evidence>
<keyword evidence="9" id="KW-0443">Lipid metabolism</keyword>
<evidence type="ECO:0000256" key="16">
    <source>
        <dbReference type="SAM" id="Phobius"/>
    </source>
</evidence>
<dbReference type="NCBIfam" id="TIGR00917">
    <property type="entry name" value="2A060601"/>
    <property type="match status" value="1"/>
</dbReference>
<keyword evidence="12" id="KW-1207">Sterol metabolism</keyword>
<evidence type="ECO:0000256" key="12">
    <source>
        <dbReference type="ARBA" id="ARBA00023166"/>
    </source>
</evidence>
<evidence type="ECO:0000256" key="5">
    <source>
        <dbReference type="ARBA" id="ARBA00022692"/>
    </source>
</evidence>
<evidence type="ECO:0000256" key="13">
    <source>
        <dbReference type="ARBA" id="ARBA00023180"/>
    </source>
</evidence>
<gene>
    <name evidence="19" type="ORF">QYM36_005979</name>
</gene>
<evidence type="ECO:0000256" key="3">
    <source>
        <dbReference type="ARBA" id="ARBA00022448"/>
    </source>
</evidence>
<feature type="transmembrane region" description="Helical" evidence="16">
    <location>
        <begin position="865"/>
        <end position="887"/>
    </location>
</feature>
<dbReference type="GO" id="GO:0015485">
    <property type="term" value="F:cholesterol binding"/>
    <property type="evidence" value="ECO:0007669"/>
    <property type="project" value="TreeGrafter"/>
</dbReference>
<feature type="transmembrane region" description="Helical" evidence="16">
    <location>
        <begin position="1285"/>
        <end position="1306"/>
    </location>
</feature>
<dbReference type="InterPro" id="IPR000731">
    <property type="entry name" value="SSD"/>
</dbReference>
<comment type="caution">
    <text evidence="19">The sequence shown here is derived from an EMBL/GenBank/DDBJ whole genome shotgun (WGS) entry which is preliminary data.</text>
</comment>
<dbReference type="Gene3D" id="1.20.1640.10">
    <property type="entry name" value="Multidrug efflux transporter AcrB transmembrane domain"/>
    <property type="match status" value="2"/>
</dbReference>
<keyword evidence="10 16" id="KW-0472">Membrane</keyword>
<feature type="transmembrane region" description="Helical" evidence="16">
    <location>
        <begin position="401"/>
        <end position="425"/>
    </location>
</feature>
<feature type="transmembrane region" description="Helical" evidence="16">
    <location>
        <begin position="524"/>
        <end position="545"/>
    </location>
</feature>
<keyword evidence="6 17" id="KW-0732">Signal</keyword>
<keyword evidence="3" id="KW-0813">Transport</keyword>
<evidence type="ECO:0000256" key="11">
    <source>
        <dbReference type="ARBA" id="ARBA00023157"/>
    </source>
</evidence>
<proteinExistence type="inferred from homology"/>
<feature type="transmembrane region" description="Helical" evidence="16">
    <location>
        <begin position="802"/>
        <end position="823"/>
    </location>
</feature>
<dbReference type="GO" id="GO:0005319">
    <property type="term" value="F:lipid transporter activity"/>
    <property type="evidence" value="ECO:0007669"/>
    <property type="project" value="InterPro"/>
</dbReference>
<dbReference type="GO" id="GO:0042632">
    <property type="term" value="P:cholesterol homeostasis"/>
    <property type="evidence" value="ECO:0007669"/>
    <property type="project" value="TreeGrafter"/>
</dbReference>
<keyword evidence="4" id="KW-0153">Cholesterol metabolism</keyword>
<sequence length="1476" mass="164611">MRKILFFVILFCLGYFAVCGEENQAVNVEAHLPSFSPENDLESDLKINTTILPSSSLHALDGSHPVGVYNTDSHGSGDHHDVDDHVVKIHSADHLDIDDPEYNSHYDYEHNGAHEDYGDYGEGGEPMVDFHHPVMDIPVKEGDGHCIWYGVHGDKYNVKYDGYGVPLEKEEAVEKLSQVCPELYSDLVERAKSSGESNIRTCCPAHQIDLMSSNIEMAEALVGRCPTCFRNMRLNWCYMTCDPEHSTYLVQGELVPPSEETNNKTLVKNIDYYVSDEYVVGMYESCKDVINPSTNSKAVYMMCTPWASLCNPYRLMNAFGMSVDNPVTPGFAPFDIRYHYITEAVDVPKNITLFNPKLIPCSQAVSESSSACSCVDCELSCPVPPPLPSVSIPWTIGGYSAVNFLVVLISICFCTAFTVVSYYLLCTRNKDVSRRSGTPLRDSVGRRLAGVGTSHFGLTDDESKPLNGQAGVIEPREMINHVLAAQLNFNNDDEMHCRDKLGSVFERRLQSAFGKWGQVCARHALLVLFTGVLLSLALSCGVAHLKVIVDPVELWASPQSRSRLEKDYFDKNFSPFFRTEQVIISAKDLKPFNRTTVDGEVKWYGPVFRKEFLLEVLHLQKKIEQSTGNNGTRIEDICFKPMAPDFDICAVQSALGWFQGNEEFLDIKNNLTTGYVYDYLDHIEYCASNPTSPSDGNYESVGCMAEYGGPVFPYVVLGGFLEKNEITSDGANFLNATALVLTVPVNNYQNDEHLSRSKDWEEKFLELMANWTANDKPEYMQVGYAAERSIEDELDRQSQSDIFTILVSYFIMFAYIAFALGQFRSVTTAMVDSKLTLGIGGILIVVLSVITSIGFYGFIGVPSTLIIMEVIPFLVLAVGVDNIFILVQTHQREPRRSTETHEQHIGRILGEVGPTMLLSSISQTCCFFLGALSDMPAVRAFALYAGFAMFFNFCLQITCFVAIFSLDIKREEGNRWDILCCVRGSKKDYPKDEGTLYKVFDLIYAPLVLNKWIRPLVIVGFIAWLTTSICVVSQIDVGLDQEISMPLDSYMQDYFKALSTYLAVGAPVYFVVKDSGLNMTAVDVQRRICGSAGCDIDSVVTQLYLSAKIANRTYIAAPSGSWLDDFYDWLSFSDEYTGCCFVDSEGNFCPSSGDQYSCFKCEPTFTTIDNKQWPTQETFDKYFEFYLNDNPGMTCPKGGHPSYGTAVQREMYENQTVIRSSYFQTYHSVMRTSADYYNGMAAARIVAENITTMLNGGDPNGPHEVFPYSVFYVFYEQYLTMWEDVITSLLLSGSAVFIAVLLLLGLDLYSSMVTMLVISMIIINLLGAMYWWDISLNAVSLVNLVMAVGISVEFCAHIVRAFAVSTEDTRMTRAKESLVKMGSSVLCGVLSDLSIVVLAFAKSQIFQIFYFRMFLLIVLIGAAHGLIFLPVLLSYLGPKKVATSRHTYINPTSSSSVGMSKISTATSLSRSTQCLA</sequence>
<dbReference type="EMBL" id="JAVRJZ010000009">
    <property type="protein sequence ID" value="KAK2718815.1"/>
    <property type="molecule type" value="Genomic_DNA"/>
</dbReference>
<evidence type="ECO:0000256" key="17">
    <source>
        <dbReference type="SAM" id="SignalP"/>
    </source>
</evidence>
<evidence type="ECO:0000256" key="9">
    <source>
        <dbReference type="ARBA" id="ARBA00023098"/>
    </source>
</evidence>